<evidence type="ECO:0000256" key="9">
    <source>
        <dbReference type="ARBA" id="ARBA00023065"/>
    </source>
</evidence>
<organism evidence="14 15">
    <name type="scientific">Rhodococcus opacus</name>
    <name type="common">Nocardia opaca</name>
    <dbReference type="NCBI Taxonomy" id="37919"/>
    <lineage>
        <taxon>Bacteria</taxon>
        <taxon>Bacillati</taxon>
        <taxon>Actinomycetota</taxon>
        <taxon>Actinomycetes</taxon>
        <taxon>Mycobacteriales</taxon>
        <taxon>Nocardiaceae</taxon>
        <taxon>Rhodococcus</taxon>
    </lineage>
</organism>
<comment type="similarity">
    <text evidence="2">In the N-terminal section; belongs to the NhaA Na(+)/H(+) (TC 2.A.33) antiporter family.</text>
</comment>
<dbReference type="Gene3D" id="1.20.1530.10">
    <property type="entry name" value="Na+/H+ antiporter like domain"/>
    <property type="match status" value="1"/>
</dbReference>
<evidence type="ECO:0000313" key="15">
    <source>
        <dbReference type="Proteomes" id="UP000028488"/>
    </source>
</evidence>
<keyword evidence="7 12" id="KW-1133">Transmembrane helix</keyword>
<dbReference type="HAMAP" id="MF_01844">
    <property type="entry name" value="NhaA"/>
    <property type="match status" value="1"/>
</dbReference>
<dbReference type="PANTHER" id="PTHR30341:SF0">
    <property type="entry name" value="NA(+)_H(+) ANTIPORTER NHAA"/>
    <property type="match status" value="1"/>
</dbReference>
<feature type="transmembrane region" description="Helical" evidence="12">
    <location>
        <begin position="369"/>
        <end position="392"/>
    </location>
</feature>
<dbReference type="eggNOG" id="COG1651">
    <property type="taxonomic scope" value="Bacteria"/>
</dbReference>
<proteinExistence type="inferred from homology"/>
<accession>A0A076ETJ5</accession>
<dbReference type="NCBIfam" id="TIGR00773">
    <property type="entry name" value="NhaA"/>
    <property type="match status" value="1"/>
</dbReference>
<dbReference type="RefSeq" id="WP_128641723.1">
    <property type="nucleotide sequence ID" value="NZ_CP008947.1"/>
</dbReference>
<name>A0A076ETJ5_RHOOP</name>
<feature type="transmembrane region" description="Helical" evidence="12">
    <location>
        <begin position="303"/>
        <end position="322"/>
    </location>
</feature>
<dbReference type="Gene3D" id="3.40.30.10">
    <property type="entry name" value="Glutaredoxin"/>
    <property type="match status" value="1"/>
</dbReference>
<comment type="catalytic activity">
    <reaction evidence="12">
        <text>Na(+)(in) + 2 H(+)(out) = Na(+)(out) + 2 H(+)(in)</text>
        <dbReference type="Rhea" id="RHEA:29251"/>
        <dbReference type="ChEBI" id="CHEBI:15378"/>
        <dbReference type="ChEBI" id="CHEBI:29101"/>
    </reaction>
</comment>
<feature type="transmembrane region" description="Helical" evidence="12">
    <location>
        <begin position="334"/>
        <end position="357"/>
    </location>
</feature>
<keyword evidence="8 12" id="KW-0915">Sodium</keyword>
<evidence type="ECO:0000259" key="13">
    <source>
        <dbReference type="PROSITE" id="PS51352"/>
    </source>
</evidence>
<feature type="domain" description="Thioredoxin" evidence="13">
    <location>
        <begin position="389"/>
        <end position="617"/>
    </location>
</feature>
<sequence length="622" mass="67292">MTVEQSSPTTLRRLSARLALIRDDTDDDKLSAGFLLVATILALVWANIGDSYESFWHTPVTIQISDYIISLDLKHWVNDGLMTLFFFVVGLEVKRELTIGELTDRARAAVPLLAAIAGLALPAVLFLILNPTGDEATAWGVVVSTDTAFVLGALALVGPRCPARLRVFILTLAVADDIGALAIIAFFYTDNLRLGPLLLGCVGLLLIIQLRKLEVWRGVAYFIVAAGTWVAFYESGVHPTLVGVLIALILPVYPPRRSEVERAGELTRAFRQSPNSDYARAAQLGVLRAVSVNERLLRFYQPYTAFLVVPIFALANAGVVITGQTLADAARSPLAWGIVLGLVVGKLVGITAATALFSKLRPGSLPPGLTLSQIAGGSALAGIGFTISLFIVDLAIDSPELANDARVGVLTAAVIATVLGWALFRLSDWVHPPTEVAGLTLLRPVHLGRDHLRGPVDAPLTLVEYGDFECPFCSKATGSIRDVRAHFGDELRYVFRHLPLDAVHPHARFAAQASEAAAAQGRFWEMHDHLFANSDALAEDEIFGYAAELGLDMDRFEEDIRRGTYVHRIDDDELDAESSDFRVTPTFYLGATGTDLARHSGPYDAATLIRQLEEARGVDGAP</sequence>
<comment type="function">
    <text evidence="12">Na(+)/H(+) antiporter that extrudes sodium in exchange for external protons.</text>
</comment>
<evidence type="ECO:0000256" key="12">
    <source>
        <dbReference type="HAMAP-Rule" id="MF_01844"/>
    </source>
</evidence>
<comment type="subcellular location">
    <subcellularLocation>
        <location evidence="1">Cell inner membrane</location>
        <topology evidence="1">Multi-pass membrane protein</topology>
    </subcellularLocation>
    <subcellularLocation>
        <location evidence="12">Cell membrane</location>
        <topology evidence="12">Multi-pass membrane protein</topology>
    </subcellularLocation>
</comment>
<keyword evidence="9 12" id="KW-0406">Ion transport</keyword>
<feature type="transmembrane region" description="Helical" evidence="12">
    <location>
        <begin position="109"/>
        <end position="130"/>
    </location>
</feature>
<evidence type="ECO:0000256" key="10">
    <source>
        <dbReference type="ARBA" id="ARBA00023136"/>
    </source>
</evidence>
<evidence type="ECO:0000256" key="7">
    <source>
        <dbReference type="ARBA" id="ARBA00022989"/>
    </source>
</evidence>
<keyword evidence="4 12" id="KW-0050">Antiport</keyword>
<evidence type="ECO:0000256" key="3">
    <source>
        <dbReference type="ARBA" id="ARBA00022448"/>
    </source>
</evidence>
<dbReference type="InterPro" id="IPR012336">
    <property type="entry name" value="Thioredoxin-like_fold"/>
</dbReference>
<reference evidence="14 15" key="1">
    <citation type="submission" date="2014-07" db="EMBL/GenBank/DDBJ databases">
        <title>Genome Sequence of Rhodococcus opacus Strain R7, a Biodegrader of Mono- and Polycyclic Aromatic Hydrocarbons.</title>
        <authorList>
            <person name="Di Gennaro P."/>
            <person name="Zampolli J."/>
            <person name="Presti I."/>
            <person name="Cappelletti M."/>
            <person name="D'Ursi P."/>
            <person name="Orro A."/>
            <person name="Mezzelani A."/>
            <person name="Milanesi L."/>
        </authorList>
    </citation>
    <scope>NUCLEOTIDE SEQUENCE [LARGE SCALE GENOMIC DNA]</scope>
    <source>
        <strain evidence="14 15">R7</strain>
    </source>
</reference>
<dbReference type="InterPro" id="IPR023171">
    <property type="entry name" value="Na/H_antiporter_dom_sf"/>
</dbReference>
<evidence type="ECO:0000256" key="5">
    <source>
        <dbReference type="ARBA" id="ARBA00022475"/>
    </source>
</evidence>
<evidence type="ECO:0000256" key="4">
    <source>
        <dbReference type="ARBA" id="ARBA00022449"/>
    </source>
</evidence>
<keyword evidence="3 12" id="KW-0813">Transport</keyword>
<dbReference type="InterPro" id="IPR036249">
    <property type="entry name" value="Thioredoxin-like_sf"/>
</dbReference>
<feature type="transmembrane region" description="Helical" evidence="12">
    <location>
        <begin position="165"/>
        <end position="188"/>
    </location>
</feature>
<evidence type="ECO:0000256" key="11">
    <source>
        <dbReference type="ARBA" id="ARBA00023201"/>
    </source>
</evidence>
<evidence type="ECO:0000313" key="14">
    <source>
        <dbReference type="EMBL" id="AII09465.1"/>
    </source>
</evidence>
<dbReference type="InterPro" id="IPR013766">
    <property type="entry name" value="Thioredoxin_domain"/>
</dbReference>
<feature type="transmembrane region" description="Helical" evidence="12">
    <location>
        <begin position="80"/>
        <end position="97"/>
    </location>
</feature>
<feature type="transmembrane region" description="Helical" evidence="12">
    <location>
        <begin position="136"/>
        <end position="158"/>
    </location>
</feature>
<evidence type="ECO:0000256" key="6">
    <source>
        <dbReference type="ARBA" id="ARBA00022692"/>
    </source>
</evidence>
<dbReference type="eggNOG" id="COG3004">
    <property type="taxonomic scope" value="Bacteria"/>
</dbReference>
<dbReference type="Proteomes" id="UP000028488">
    <property type="component" value="Chromosome"/>
</dbReference>
<dbReference type="AlphaFoldDB" id="A0A076ETJ5"/>
<feature type="transmembrane region" description="Helical" evidence="12">
    <location>
        <begin position="194"/>
        <end position="210"/>
    </location>
</feature>
<dbReference type="Pfam" id="PF13462">
    <property type="entry name" value="Thioredoxin_4"/>
    <property type="match status" value="1"/>
</dbReference>
<dbReference type="SUPFAM" id="SSF52833">
    <property type="entry name" value="Thioredoxin-like"/>
    <property type="match status" value="1"/>
</dbReference>
<dbReference type="GO" id="GO:0015385">
    <property type="term" value="F:sodium:proton antiporter activity"/>
    <property type="evidence" value="ECO:0007669"/>
    <property type="project" value="UniProtKB-UniRule"/>
</dbReference>
<feature type="transmembrane region" description="Helical" evidence="12">
    <location>
        <begin position="407"/>
        <end position="424"/>
    </location>
</feature>
<gene>
    <name evidence="12" type="primary">nhaA</name>
    <name evidence="14" type="ORF">EP51_34420</name>
</gene>
<keyword evidence="6 12" id="KW-0812">Transmembrane</keyword>
<keyword evidence="11 12" id="KW-0739">Sodium transport</keyword>
<dbReference type="Pfam" id="PF06965">
    <property type="entry name" value="Na_H_antiport_1"/>
    <property type="match status" value="1"/>
</dbReference>
<keyword evidence="5 12" id="KW-1003">Cell membrane</keyword>
<protein>
    <recommendedName>
        <fullName evidence="12">Na(+)/H(+) antiporter NhaA</fullName>
    </recommendedName>
    <alternativeName>
        <fullName evidence="12">Sodium/proton antiporter NhaA</fullName>
    </alternativeName>
</protein>
<dbReference type="EMBL" id="CP008947">
    <property type="protein sequence ID" value="AII09465.1"/>
    <property type="molecule type" value="Genomic_DNA"/>
</dbReference>
<dbReference type="GO" id="GO:0006885">
    <property type="term" value="P:regulation of pH"/>
    <property type="evidence" value="ECO:0007669"/>
    <property type="project" value="UniProtKB-UniRule"/>
</dbReference>
<dbReference type="PROSITE" id="PS51352">
    <property type="entry name" value="THIOREDOXIN_2"/>
    <property type="match status" value="1"/>
</dbReference>
<dbReference type="PANTHER" id="PTHR30341">
    <property type="entry name" value="SODIUM ION/PROTON ANTIPORTER NHAA-RELATED"/>
    <property type="match status" value="1"/>
</dbReference>
<comment type="similarity">
    <text evidence="12">Belongs to the NhaA Na(+)/H(+) (TC 2.A.33) antiporter family.</text>
</comment>
<feature type="transmembrane region" description="Helical" evidence="12">
    <location>
        <begin position="30"/>
        <end position="48"/>
    </location>
</feature>
<evidence type="ECO:0000256" key="2">
    <source>
        <dbReference type="ARBA" id="ARBA00007006"/>
    </source>
</evidence>
<dbReference type="GO" id="GO:0005886">
    <property type="term" value="C:plasma membrane"/>
    <property type="evidence" value="ECO:0007669"/>
    <property type="project" value="UniProtKB-SubCell"/>
</dbReference>
<feature type="transmembrane region" description="Helical" evidence="12">
    <location>
        <begin position="215"/>
        <end position="232"/>
    </location>
</feature>
<keyword evidence="10 12" id="KW-0472">Membrane</keyword>
<dbReference type="InterPro" id="IPR004670">
    <property type="entry name" value="NhaA"/>
</dbReference>
<evidence type="ECO:0000256" key="1">
    <source>
        <dbReference type="ARBA" id="ARBA00004429"/>
    </source>
</evidence>
<evidence type="ECO:0000256" key="8">
    <source>
        <dbReference type="ARBA" id="ARBA00023053"/>
    </source>
</evidence>